<gene>
    <name evidence="1" type="ORF">APC1461_1143</name>
</gene>
<dbReference type="AlphaFoldDB" id="A0A2N0TIU9"/>
<evidence type="ECO:0000313" key="1">
    <source>
        <dbReference type="EMBL" id="PKD14677.1"/>
    </source>
</evidence>
<dbReference type="Proteomes" id="UP000232928">
    <property type="component" value="Unassembled WGS sequence"/>
</dbReference>
<reference evidence="1 2" key="1">
    <citation type="submission" date="2017-12" db="EMBL/GenBank/DDBJ databases">
        <title>Bifidobacterium longum APC/DPC strains.</title>
        <authorList>
            <person name="Arboleya S."/>
        </authorList>
    </citation>
    <scope>NUCLEOTIDE SEQUENCE [LARGE SCALE GENOMIC DNA]</scope>
    <source>
        <strain evidence="1 2">APC1461</strain>
    </source>
</reference>
<organism evidence="1 2">
    <name type="scientific">Bifidobacterium longum</name>
    <dbReference type="NCBI Taxonomy" id="216816"/>
    <lineage>
        <taxon>Bacteria</taxon>
        <taxon>Bacillati</taxon>
        <taxon>Actinomycetota</taxon>
        <taxon>Actinomycetes</taxon>
        <taxon>Bifidobacteriales</taxon>
        <taxon>Bifidobacteriaceae</taxon>
        <taxon>Bifidobacterium</taxon>
    </lineage>
</organism>
<comment type="caution">
    <text evidence="1">The sequence shown here is derived from an EMBL/GenBank/DDBJ whole genome shotgun (WGS) entry which is preliminary data.</text>
</comment>
<proteinExistence type="predicted"/>
<name>A0A2N0TIU9_BIFLN</name>
<accession>A0A2N0TIU9</accession>
<dbReference type="EMBL" id="PJEG01000012">
    <property type="protein sequence ID" value="PKD14677.1"/>
    <property type="molecule type" value="Genomic_DNA"/>
</dbReference>
<protein>
    <submittedName>
        <fullName evidence="1">Uncharacterized protein</fullName>
    </submittedName>
</protein>
<evidence type="ECO:0000313" key="2">
    <source>
        <dbReference type="Proteomes" id="UP000232928"/>
    </source>
</evidence>
<sequence length="182" mass="20059">MEPSQCSCRRLKLFGKPGASRRIVETRRFEGQAKQVYSLFLLQKALRLQARTVYRTVTGSSPVAGAIESLGSPRLFYFHRIGDQTRHPIINREIHGEDLTTTHIRQTGHCQFTDERHGIPSISLGIPCKSYIETLVRGMAESIGKSGALGATPDSTRFTPSMATMAPLSVQSLICGIRTSTP</sequence>